<dbReference type="FunFam" id="2.40.50.140:FF:000104">
    <property type="entry name" value="Cytochrome c-type biogenesis protein CcmE"/>
    <property type="match status" value="1"/>
</dbReference>
<keyword evidence="3" id="KW-0997">Cell inner membrane</keyword>
<dbReference type="HAMAP" id="MF_01959">
    <property type="entry name" value="CcmE"/>
    <property type="match status" value="1"/>
</dbReference>
<dbReference type="NCBIfam" id="NF009731">
    <property type="entry name" value="PRK13254.1-5"/>
    <property type="match status" value="1"/>
</dbReference>
<dbReference type="InterPro" id="IPR012340">
    <property type="entry name" value="NA-bd_OB-fold"/>
</dbReference>
<evidence type="ECO:0000256" key="11">
    <source>
        <dbReference type="ARBA" id="ARBA00023136"/>
    </source>
</evidence>
<evidence type="ECO:0000256" key="7">
    <source>
        <dbReference type="ARBA" id="ARBA00022748"/>
    </source>
</evidence>
<keyword evidence="2 13" id="KW-1003">Cell membrane</keyword>
<gene>
    <name evidence="13 15" type="primary">ccmE</name>
    <name evidence="13" type="synonym">cycJ</name>
    <name evidence="15" type="ORF">MBHS_01722</name>
</gene>
<evidence type="ECO:0000256" key="6">
    <source>
        <dbReference type="ARBA" id="ARBA00022723"/>
    </source>
</evidence>
<evidence type="ECO:0000256" key="12">
    <source>
        <dbReference type="ARBA" id="ARBA00056663"/>
    </source>
</evidence>
<dbReference type="RefSeq" id="WP_103919724.1">
    <property type="nucleotide sequence ID" value="NZ_FMSV02000399.1"/>
</dbReference>
<keyword evidence="7 13" id="KW-0201">Cytochrome c-type biogenesis</keyword>
<dbReference type="InterPro" id="IPR036127">
    <property type="entry name" value="CcmE-like_sf"/>
</dbReference>
<evidence type="ECO:0000256" key="1">
    <source>
        <dbReference type="ARBA" id="ARBA00004533"/>
    </source>
</evidence>
<reference evidence="15 16" key="1">
    <citation type="submission" date="2016-10" db="EMBL/GenBank/DDBJ databases">
        <authorList>
            <person name="de Groot N.N."/>
        </authorList>
    </citation>
    <scope>NUCLEOTIDE SEQUENCE [LARGE SCALE GENOMIC DNA]</scope>
    <source>
        <strain evidence="15">MBHS1</strain>
    </source>
</reference>
<feature type="topological domain" description="Extracellular" evidence="13">
    <location>
        <begin position="30"/>
        <end position="154"/>
    </location>
</feature>
<keyword evidence="11 13" id="KW-0472">Membrane</keyword>
<keyword evidence="6 13" id="KW-0479">Metal-binding</keyword>
<name>A0A1H6F6V2_9GAMM</name>
<accession>A0A1H6F6V2</accession>
<sequence>MRAKHKQRLALVVLLVLGVGISVALALTAFNKNLQAYFTPTEIANGEAPKGQTINVGGLVKEGSVQRASDSLKIQFDVSDTAKEVNVVYEGILPDLFREGQGIVVTGRIQQDGTFLASEVLAKHDETYMPPAAKDAIDAAQHGKNTAPHGAGEE</sequence>
<feature type="topological domain" description="Cytoplasmic" evidence="13">
    <location>
        <begin position="1"/>
        <end position="8"/>
    </location>
</feature>
<dbReference type="AlphaFoldDB" id="A0A1H6F6V2"/>
<proteinExistence type="inferred from homology"/>
<dbReference type="GO" id="GO:0017003">
    <property type="term" value="P:protein-heme linkage"/>
    <property type="evidence" value="ECO:0007669"/>
    <property type="project" value="UniProtKB-UniRule"/>
</dbReference>
<dbReference type="SUPFAM" id="SSF82093">
    <property type="entry name" value="Heme chaperone CcmE"/>
    <property type="match status" value="1"/>
</dbReference>
<keyword evidence="8 13" id="KW-0735">Signal-anchor</keyword>
<feature type="binding site" description="covalent" evidence="13 14">
    <location>
        <position position="124"/>
    </location>
    <ligand>
        <name>heme</name>
        <dbReference type="ChEBI" id="CHEBI:30413"/>
    </ligand>
</feature>
<comment type="subcellular location">
    <subcellularLocation>
        <location evidence="1">Cell inner membrane</location>
    </subcellularLocation>
    <subcellularLocation>
        <location evidence="13">Cell membrane</location>
        <topology evidence="13">Single-pass type II membrane protein</topology>
    </subcellularLocation>
</comment>
<dbReference type="GO" id="GO:0017004">
    <property type="term" value="P:cytochrome complex assembly"/>
    <property type="evidence" value="ECO:0007669"/>
    <property type="project" value="UniProtKB-KW"/>
</dbReference>
<evidence type="ECO:0000256" key="4">
    <source>
        <dbReference type="ARBA" id="ARBA00022617"/>
    </source>
</evidence>
<dbReference type="GO" id="GO:0005886">
    <property type="term" value="C:plasma membrane"/>
    <property type="evidence" value="ECO:0007669"/>
    <property type="project" value="UniProtKB-SubCell"/>
</dbReference>
<dbReference type="GO" id="GO:0020037">
    <property type="term" value="F:heme binding"/>
    <property type="evidence" value="ECO:0007669"/>
    <property type="project" value="InterPro"/>
</dbReference>
<evidence type="ECO:0000313" key="16">
    <source>
        <dbReference type="Proteomes" id="UP000236724"/>
    </source>
</evidence>
<feature type="binding site" description="axial binding residue" evidence="13 14">
    <location>
        <position position="128"/>
    </location>
    <ligand>
        <name>heme</name>
        <dbReference type="ChEBI" id="CHEBI:30413"/>
    </ligand>
    <ligandPart>
        <name>Fe</name>
        <dbReference type="ChEBI" id="CHEBI:18248"/>
    </ligandPart>
</feature>
<dbReference type="Pfam" id="PF03100">
    <property type="entry name" value="CcmE"/>
    <property type="match status" value="1"/>
</dbReference>
<dbReference type="PANTHER" id="PTHR34128">
    <property type="entry name" value="CYTOCHROME C-TYPE BIOGENESIS PROTEIN CCME HOMOLOG, MITOCHONDRIAL"/>
    <property type="match status" value="1"/>
</dbReference>
<dbReference type="NCBIfam" id="NF009727">
    <property type="entry name" value="PRK13254.1-1"/>
    <property type="match status" value="1"/>
</dbReference>
<evidence type="ECO:0000256" key="13">
    <source>
        <dbReference type="HAMAP-Rule" id="MF_01959"/>
    </source>
</evidence>
<evidence type="ECO:0000256" key="14">
    <source>
        <dbReference type="PIRSR" id="PIRSR604329-50"/>
    </source>
</evidence>
<keyword evidence="16" id="KW-1185">Reference proteome</keyword>
<dbReference type="OrthoDB" id="9793584at2"/>
<evidence type="ECO:0000313" key="15">
    <source>
        <dbReference type="EMBL" id="SEH05867.1"/>
    </source>
</evidence>
<dbReference type="NCBIfam" id="NF009729">
    <property type="entry name" value="PRK13254.1-3"/>
    <property type="match status" value="1"/>
</dbReference>
<keyword evidence="9 13" id="KW-1133">Transmembrane helix</keyword>
<dbReference type="GO" id="GO:0046872">
    <property type="term" value="F:metal ion binding"/>
    <property type="evidence" value="ECO:0007669"/>
    <property type="project" value="UniProtKB-KW"/>
</dbReference>
<evidence type="ECO:0000256" key="10">
    <source>
        <dbReference type="ARBA" id="ARBA00023004"/>
    </source>
</evidence>
<dbReference type="PANTHER" id="PTHR34128:SF2">
    <property type="entry name" value="CYTOCHROME C-TYPE BIOGENESIS PROTEIN CCME HOMOLOG, MITOCHONDRIAL"/>
    <property type="match status" value="1"/>
</dbReference>
<comment type="function">
    <text evidence="12 13">Heme chaperone required for the biogenesis of c-type cytochromes. Transiently binds heme delivered by CcmC and transfers the heme to apo-cytochromes in a process facilitated by CcmF and CcmH.</text>
</comment>
<dbReference type="EMBL" id="FMSV02000399">
    <property type="protein sequence ID" value="SEH05867.1"/>
    <property type="molecule type" value="Genomic_DNA"/>
</dbReference>
<keyword evidence="5 13" id="KW-0812">Transmembrane</keyword>
<dbReference type="InterPro" id="IPR004329">
    <property type="entry name" value="CcmE"/>
</dbReference>
<comment type="similarity">
    <text evidence="13">Belongs to the CcmE/CycJ family.</text>
</comment>
<keyword evidence="10 13" id="KW-0408">Iron</keyword>
<protein>
    <recommendedName>
        <fullName evidence="13">Cytochrome c-type biogenesis protein CcmE</fullName>
    </recommendedName>
    <alternativeName>
        <fullName evidence="13">Cytochrome c maturation protein E</fullName>
    </alternativeName>
    <alternativeName>
        <fullName evidence="13">Heme chaperone CcmE</fullName>
    </alternativeName>
</protein>
<evidence type="ECO:0000256" key="2">
    <source>
        <dbReference type="ARBA" id="ARBA00022475"/>
    </source>
</evidence>
<evidence type="ECO:0000256" key="9">
    <source>
        <dbReference type="ARBA" id="ARBA00022989"/>
    </source>
</evidence>
<dbReference type="Proteomes" id="UP000236724">
    <property type="component" value="Unassembled WGS sequence"/>
</dbReference>
<evidence type="ECO:0000256" key="5">
    <source>
        <dbReference type="ARBA" id="ARBA00022692"/>
    </source>
</evidence>
<keyword evidence="4 13" id="KW-0349">Heme</keyword>
<dbReference type="Gene3D" id="2.40.50.140">
    <property type="entry name" value="Nucleic acid-binding proteins"/>
    <property type="match status" value="1"/>
</dbReference>
<evidence type="ECO:0000256" key="8">
    <source>
        <dbReference type="ARBA" id="ARBA00022968"/>
    </source>
</evidence>
<organism evidence="15 16">
    <name type="scientific">Candidatus Venteria ishoeyi</name>
    <dbReference type="NCBI Taxonomy" id="1899563"/>
    <lineage>
        <taxon>Bacteria</taxon>
        <taxon>Pseudomonadati</taxon>
        <taxon>Pseudomonadota</taxon>
        <taxon>Gammaproteobacteria</taxon>
        <taxon>Thiotrichales</taxon>
        <taxon>Thiotrichaceae</taxon>
        <taxon>Venteria</taxon>
    </lineage>
</organism>
<evidence type="ECO:0000256" key="3">
    <source>
        <dbReference type="ARBA" id="ARBA00022519"/>
    </source>
</evidence>